<sequence>MAIFIAPTASVMGRVFISKDVSVWYGAVIRADVEEIHLGEGCNIQDNAVLHADEGDKTIIGPHVTVGHGAIVHGAEIGEGSLVGMQATVLNRAKVGKFCLIGAHALVTEGMEIPDYSLVLGTPAKVVKTLNEDQINRLKYGPPHYVKMGAEHKSGKFPLLTAADFE</sequence>
<evidence type="ECO:0000313" key="1">
    <source>
        <dbReference type="EMBL" id="TBH74463.1"/>
    </source>
</evidence>
<dbReference type="InterPro" id="IPR011004">
    <property type="entry name" value="Trimer_LpxA-like_sf"/>
</dbReference>
<dbReference type="InterPro" id="IPR001451">
    <property type="entry name" value="Hexapep"/>
</dbReference>
<gene>
    <name evidence="1" type="ORF">EWU20_04785</name>
</gene>
<reference evidence="1 2" key="1">
    <citation type="submission" date="2019-02" db="EMBL/GenBank/DDBJ databases">
        <title>Genome of a new Bacteroidetes strain.</title>
        <authorList>
            <person name="Pitt A."/>
        </authorList>
    </citation>
    <scope>NUCLEOTIDE SEQUENCE [LARGE SCALE GENOMIC DNA]</scope>
    <source>
        <strain evidence="1 2">103A-SOEBACH</strain>
    </source>
</reference>
<keyword evidence="2" id="KW-1185">Reference proteome</keyword>
<dbReference type="PANTHER" id="PTHR13061">
    <property type="entry name" value="DYNACTIN SUBUNIT P25"/>
    <property type="match status" value="1"/>
</dbReference>
<dbReference type="AlphaFoldDB" id="A0A4Q9BFW7"/>
<comment type="caution">
    <text evidence="1">The sequence shown here is derived from an EMBL/GenBank/DDBJ whole genome shotgun (WGS) entry which is preliminary data.</text>
</comment>
<dbReference type="Proteomes" id="UP000293583">
    <property type="component" value="Unassembled WGS sequence"/>
</dbReference>
<dbReference type="InterPro" id="IPR047324">
    <property type="entry name" value="LbH_gamma_CA-like"/>
</dbReference>
<accession>A0A4Q9BFW7</accession>
<dbReference type="InterPro" id="IPR050484">
    <property type="entry name" value="Transf_Hexapept/Carb_Anhydrase"/>
</dbReference>
<name>A0A4Q9BFW7_9BACT</name>
<dbReference type="CDD" id="cd04645">
    <property type="entry name" value="LbH_gamma_CA_like"/>
    <property type="match status" value="1"/>
</dbReference>
<protein>
    <submittedName>
        <fullName evidence="1">Gamma carbonic anhydrase family protein</fullName>
    </submittedName>
</protein>
<proteinExistence type="predicted"/>
<dbReference type="RefSeq" id="WP_130922919.1">
    <property type="nucleotide sequence ID" value="NZ_CP049835.1"/>
</dbReference>
<dbReference type="Pfam" id="PF14602">
    <property type="entry name" value="Hexapep_2"/>
    <property type="match status" value="1"/>
</dbReference>
<dbReference type="SUPFAM" id="SSF51161">
    <property type="entry name" value="Trimeric LpxA-like enzymes"/>
    <property type="match status" value="1"/>
</dbReference>
<organism evidence="1 2">
    <name type="scientific">Aquirufa antheringensis</name>
    <dbReference type="NCBI Taxonomy" id="2516559"/>
    <lineage>
        <taxon>Bacteria</taxon>
        <taxon>Pseudomonadati</taxon>
        <taxon>Bacteroidota</taxon>
        <taxon>Cytophagia</taxon>
        <taxon>Cytophagales</taxon>
        <taxon>Flectobacillaceae</taxon>
        <taxon>Aquirufa</taxon>
    </lineage>
</organism>
<dbReference type="Gene3D" id="2.160.10.10">
    <property type="entry name" value="Hexapeptide repeat proteins"/>
    <property type="match status" value="1"/>
</dbReference>
<evidence type="ECO:0000313" key="2">
    <source>
        <dbReference type="Proteomes" id="UP000293583"/>
    </source>
</evidence>
<dbReference type="PANTHER" id="PTHR13061:SF29">
    <property type="entry name" value="GAMMA CARBONIC ANHYDRASE-LIKE 1, MITOCHONDRIAL-RELATED"/>
    <property type="match status" value="1"/>
</dbReference>
<dbReference type="EMBL" id="SEWY01000002">
    <property type="protein sequence ID" value="TBH74463.1"/>
    <property type="molecule type" value="Genomic_DNA"/>
</dbReference>
<dbReference type="OrthoDB" id="9803036at2"/>